<protein>
    <submittedName>
        <fullName evidence="4">Type I restriction enzyme M protein</fullName>
    </submittedName>
</protein>
<feature type="domain" description="N6 adenine-specific DNA methyltransferase N-terminal" evidence="3">
    <location>
        <begin position="8"/>
        <end position="52"/>
    </location>
</feature>
<dbReference type="InterPro" id="IPR022749">
    <property type="entry name" value="D12N6_MeTrfase_N"/>
</dbReference>
<dbReference type="Pfam" id="PF12161">
    <property type="entry name" value="HsdM_N"/>
    <property type="match status" value="1"/>
</dbReference>
<proteinExistence type="inferred from homology"/>
<keyword evidence="5" id="KW-1185">Reference proteome</keyword>
<evidence type="ECO:0000313" key="5">
    <source>
        <dbReference type="Proteomes" id="UP000198623"/>
    </source>
</evidence>
<evidence type="ECO:0000313" key="4">
    <source>
        <dbReference type="EMBL" id="SFG29750.1"/>
    </source>
</evidence>
<reference evidence="5" key="1">
    <citation type="submission" date="2016-10" db="EMBL/GenBank/DDBJ databases">
        <authorList>
            <person name="Varghese N."/>
            <person name="Submissions S."/>
        </authorList>
    </citation>
    <scope>NUCLEOTIDE SEQUENCE [LARGE SCALE GENOMIC DNA]</scope>
    <source>
        <strain evidence="5">CGMCC 1.10971</strain>
    </source>
</reference>
<dbReference type="InterPro" id="IPR038333">
    <property type="entry name" value="T1MK-like_N_sf"/>
</dbReference>
<accession>A0A1I2QP33</accession>
<evidence type="ECO:0000259" key="3">
    <source>
        <dbReference type="Pfam" id="PF12161"/>
    </source>
</evidence>
<comment type="similarity">
    <text evidence="1">Belongs to the N(4)/N(6)-methyltransferase family.</text>
</comment>
<dbReference type="GO" id="GO:0009307">
    <property type="term" value="P:DNA restriction-modification system"/>
    <property type="evidence" value="ECO:0007669"/>
    <property type="project" value="UniProtKB-KW"/>
</dbReference>
<sequence length="53" mass="6090">MDNFSQTAAFIWSVADLLRGDFKQSQYGRVILPFTLLRRLECVLEADKQAVLD</sequence>
<dbReference type="SUPFAM" id="SSF53335">
    <property type="entry name" value="S-adenosyl-L-methionine-dependent methyltransferases"/>
    <property type="match status" value="1"/>
</dbReference>
<name>A0A1I2QP33_9GAMM</name>
<evidence type="ECO:0000256" key="1">
    <source>
        <dbReference type="ARBA" id="ARBA00006594"/>
    </source>
</evidence>
<gene>
    <name evidence="4" type="ORF">SAMN05216175_10547</name>
</gene>
<evidence type="ECO:0000256" key="2">
    <source>
        <dbReference type="ARBA" id="ARBA00022747"/>
    </source>
</evidence>
<dbReference type="Proteomes" id="UP000198623">
    <property type="component" value="Unassembled WGS sequence"/>
</dbReference>
<dbReference type="EMBL" id="FOOU01000005">
    <property type="protein sequence ID" value="SFG29750.1"/>
    <property type="molecule type" value="Genomic_DNA"/>
</dbReference>
<dbReference type="InterPro" id="IPR029063">
    <property type="entry name" value="SAM-dependent_MTases_sf"/>
</dbReference>
<dbReference type="Gene3D" id="1.20.1260.30">
    <property type="match status" value="1"/>
</dbReference>
<organism evidence="4 5">
    <name type="scientific">Neptunomonas qingdaonensis</name>
    <dbReference type="NCBI Taxonomy" id="1045558"/>
    <lineage>
        <taxon>Bacteria</taxon>
        <taxon>Pseudomonadati</taxon>
        <taxon>Pseudomonadota</taxon>
        <taxon>Gammaproteobacteria</taxon>
        <taxon>Oceanospirillales</taxon>
        <taxon>Oceanospirillaceae</taxon>
        <taxon>Neptunomonas</taxon>
    </lineage>
</organism>
<dbReference type="STRING" id="1045558.SAMN05216175_10547"/>
<dbReference type="RefSeq" id="WP_232348950.1">
    <property type="nucleotide sequence ID" value="NZ_FOOU01000005.1"/>
</dbReference>
<dbReference type="AlphaFoldDB" id="A0A1I2QP33"/>
<keyword evidence="2" id="KW-0680">Restriction system</keyword>